<dbReference type="AlphaFoldDB" id="A0A174PHV4"/>
<dbReference type="InterPro" id="IPR027417">
    <property type="entry name" value="P-loop_NTPase"/>
</dbReference>
<reference evidence="1 2" key="1">
    <citation type="submission" date="2015-09" db="EMBL/GenBank/DDBJ databases">
        <authorList>
            <consortium name="Pathogen Informatics"/>
        </authorList>
    </citation>
    <scope>NUCLEOTIDE SEQUENCE [LARGE SCALE GENOMIC DNA]</scope>
    <source>
        <strain evidence="1 2">2789STDY5834939</strain>
    </source>
</reference>
<accession>A0A174PHV4</accession>
<dbReference type="SUPFAM" id="SSF52540">
    <property type="entry name" value="P-loop containing nucleoside triphosphate hydrolases"/>
    <property type="match status" value="1"/>
</dbReference>
<evidence type="ECO:0000313" key="1">
    <source>
        <dbReference type="EMBL" id="CUP60543.1"/>
    </source>
</evidence>
<dbReference type="Gene3D" id="3.40.50.300">
    <property type="entry name" value="P-loop containing nucleotide triphosphate hydrolases"/>
    <property type="match status" value="1"/>
</dbReference>
<dbReference type="InterPro" id="IPR003688">
    <property type="entry name" value="TraG/VirD4"/>
</dbReference>
<proteinExistence type="predicted"/>
<sequence length="143" mass="16090">MYLGGNEQSTHKYVSELLGKETIDTNTYGKSSGRSGNYSTNYQISGRELMTPDEVRMLDNRYALLFVRGERPVMDFKYDILKHPNVKLTVDGGQPPYIHGEPMQAVATIVFDSDIPDNAVSVKTVSTSYELLSDEDLEEIFNL</sequence>
<dbReference type="EMBL" id="CZBE01000007">
    <property type="protein sequence ID" value="CUP60543.1"/>
    <property type="molecule type" value="Genomic_DNA"/>
</dbReference>
<dbReference type="Proteomes" id="UP000095765">
    <property type="component" value="Unassembled WGS sequence"/>
</dbReference>
<name>A0A174PHV4_9FIRM</name>
<evidence type="ECO:0000313" key="2">
    <source>
        <dbReference type="Proteomes" id="UP000095765"/>
    </source>
</evidence>
<dbReference type="GO" id="GO:0016020">
    <property type="term" value="C:membrane"/>
    <property type="evidence" value="ECO:0007669"/>
    <property type="project" value="InterPro"/>
</dbReference>
<organism evidence="1 2">
    <name type="scientific">Anaerotruncus colihominis</name>
    <dbReference type="NCBI Taxonomy" id="169435"/>
    <lineage>
        <taxon>Bacteria</taxon>
        <taxon>Bacillati</taxon>
        <taxon>Bacillota</taxon>
        <taxon>Clostridia</taxon>
        <taxon>Eubacteriales</taxon>
        <taxon>Oscillospiraceae</taxon>
        <taxon>Anaerotruncus</taxon>
    </lineage>
</organism>
<protein>
    <submittedName>
        <fullName evidence="1">Type IV secretory pathway, VirD4 components</fullName>
    </submittedName>
</protein>
<gene>
    <name evidence="1" type="ORF">ERS852551_01343</name>
</gene>
<dbReference type="Pfam" id="PF02534">
    <property type="entry name" value="T4SS-DNA_transf"/>
    <property type="match status" value="1"/>
</dbReference>